<evidence type="ECO:0000313" key="1">
    <source>
        <dbReference type="EMBL" id="KAF5189510.1"/>
    </source>
</evidence>
<accession>A0A7J6VZB0</accession>
<gene>
    <name evidence="1" type="ORF">FRX31_020903</name>
</gene>
<name>A0A7J6VZB0_THATH</name>
<dbReference type="PANTHER" id="PTHR36617">
    <property type="entry name" value="PROTEIN, PUTATIVE-RELATED"/>
    <property type="match status" value="1"/>
</dbReference>
<dbReference type="OrthoDB" id="1002412at2759"/>
<keyword evidence="2" id="KW-1185">Reference proteome</keyword>
<reference evidence="1 2" key="1">
    <citation type="submission" date="2020-06" db="EMBL/GenBank/DDBJ databases">
        <title>Transcriptomic and genomic resources for Thalictrum thalictroides and T. hernandezii: Facilitating candidate gene discovery in an emerging model plant lineage.</title>
        <authorList>
            <person name="Arias T."/>
            <person name="Riano-Pachon D.M."/>
            <person name="Di Stilio V.S."/>
        </authorList>
    </citation>
    <scope>NUCLEOTIDE SEQUENCE [LARGE SCALE GENOMIC DNA]</scope>
    <source>
        <strain evidence="2">cv. WT478/WT964</strain>
        <tissue evidence="1">Leaves</tissue>
    </source>
</reference>
<proteinExistence type="predicted"/>
<organism evidence="1 2">
    <name type="scientific">Thalictrum thalictroides</name>
    <name type="common">Rue-anemone</name>
    <name type="synonym">Anemone thalictroides</name>
    <dbReference type="NCBI Taxonomy" id="46969"/>
    <lineage>
        <taxon>Eukaryota</taxon>
        <taxon>Viridiplantae</taxon>
        <taxon>Streptophyta</taxon>
        <taxon>Embryophyta</taxon>
        <taxon>Tracheophyta</taxon>
        <taxon>Spermatophyta</taxon>
        <taxon>Magnoliopsida</taxon>
        <taxon>Ranunculales</taxon>
        <taxon>Ranunculaceae</taxon>
        <taxon>Thalictroideae</taxon>
        <taxon>Thalictrum</taxon>
    </lineage>
</organism>
<comment type="caution">
    <text evidence="1">The sequence shown here is derived from an EMBL/GenBank/DDBJ whole genome shotgun (WGS) entry which is preliminary data.</text>
</comment>
<dbReference type="EMBL" id="JABWDY010025371">
    <property type="protein sequence ID" value="KAF5189510.1"/>
    <property type="molecule type" value="Genomic_DNA"/>
</dbReference>
<protein>
    <submittedName>
        <fullName evidence="1">Uncharacterized protein</fullName>
    </submittedName>
</protein>
<dbReference type="AlphaFoldDB" id="A0A7J6VZB0"/>
<dbReference type="Proteomes" id="UP000554482">
    <property type="component" value="Unassembled WGS sequence"/>
</dbReference>
<sequence>MKNLKGKLRVWNNEVFGKVDRVIEGKVAAIQDFDIKAESDDLNDEEETYRAILKQEVLKLERRKEESGGLWRAIMKNWPRFKEEVSCKIGMGSKTLKNKFPRLYSVSILKDGLVADMVMNNEKGRLWNLHLRRDIFEWEKHEIDRLTTMLDSVEFEEGANLWRWLWSKNGEFNVKSMYKDLFKDTRDDSAYT</sequence>
<dbReference type="PANTHER" id="PTHR36617:SF15">
    <property type="entry name" value="REVERSE TRANSCRIPTASE ZINC-BINDING DOMAIN-CONTAINING PROTEIN"/>
    <property type="match status" value="1"/>
</dbReference>
<evidence type="ECO:0000313" key="2">
    <source>
        <dbReference type="Proteomes" id="UP000554482"/>
    </source>
</evidence>